<protein>
    <submittedName>
        <fullName evidence="2">Uncharacterized protein</fullName>
    </submittedName>
</protein>
<feature type="transmembrane region" description="Helical" evidence="1">
    <location>
        <begin position="61"/>
        <end position="79"/>
    </location>
</feature>
<evidence type="ECO:0000313" key="3">
    <source>
        <dbReference type="Proteomes" id="UP000198561"/>
    </source>
</evidence>
<feature type="transmembrane region" description="Helical" evidence="1">
    <location>
        <begin position="100"/>
        <end position="124"/>
    </location>
</feature>
<keyword evidence="1" id="KW-0812">Transmembrane</keyword>
<sequence length="131" mass="15426">MIFIDYLYYQITNFYHHFEKDGTHKASGIIVVCTLLSFNLISILIFLQHYYNINTMPLNKYVIIIYCLPIILLVGLRYWKFTSYEEIKEKVEDFSKTIKIIADILVISYAIISFFGLLILSLYVGTLKNTF</sequence>
<dbReference type="Proteomes" id="UP000198561">
    <property type="component" value="Unassembled WGS sequence"/>
</dbReference>
<reference evidence="2 3" key="1">
    <citation type="submission" date="2016-10" db="EMBL/GenBank/DDBJ databases">
        <authorList>
            <person name="de Groot N.N."/>
        </authorList>
    </citation>
    <scope>NUCLEOTIDE SEQUENCE [LARGE SCALE GENOMIC DNA]</scope>
    <source>
        <strain evidence="2 3">DSM 23031</strain>
    </source>
</reference>
<organism evidence="2 3">
    <name type="scientific">Chryseobacterium culicis</name>
    <dbReference type="NCBI Taxonomy" id="680127"/>
    <lineage>
        <taxon>Bacteria</taxon>
        <taxon>Pseudomonadati</taxon>
        <taxon>Bacteroidota</taxon>
        <taxon>Flavobacteriia</taxon>
        <taxon>Flavobacteriales</taxon>
        <taxon>Weeksellaceae</taxon>
        <taxon>Chryseobacterium group</taxon>
        <taxon>Chryseobacterium</taxon>
    </lineage>
</organism>
<evidence type="ECO:0000313" key="2">
    <source>
        <dbReference type="EMBL" id="SEH49273.1"/>
    </source>
</evidence>
<evidence type="ECO:0000256" key="1">
    <source>
        <dbReference type="SAM" id="Phobius"/>
    </source>
</evidence>
<dbReference type="EMBL" id="FNWQ01000012">
    <property type="protein sequence ID" value="SEH49273.1"/>
    <property type="molecule type" value="Genomic_DNA"/>
</dbReference>
<dbReference type="STRING" id="680127.SAMN05421593_0113"/>
<name>A0A1H6IJY3_CHRCI</name>
<keyword evidence="1" id="KW-0472">Membrane</keyword>
<dbReference type="AlphaFoldDB" id="A0A1H6IJY3"/>
<keyword evidence="1" id="KW-1133">Transmembrane helix</keyword>
<accession>A0A1H6IJY3</accession>
<proteinExistence type="predicted"/>
<feature type="transmembrane region" description="Helical" evidence="1">
    <location>
        <begin position="29"/>
        <end position="49"/>
    </location>
</feature>
<gene>
    <name evidence="2" type="ORF">SAMN05421593_0113</name>
</gene>